<dbReference type="PANTHER" id="PTHR35936:SF17">
    <property type="entry name" value="ARGININE-BINDING EXTRACELLULAR PROTEIN ARTP"/>
    <property type="match status" value="1"/>
</dbReference>
<dbReference type="InterPro" id="IPR018313">
    <property type="entry name" value="SBP_3_CS"/>
</dbReference>
<dbReference type="SMART" id="SM00062">
    <property type="entry name" value="PBPb"/>
    <property type="match status" value="1"/>
</dbReference>
<comment type="subcellular location">
    <subcellularLocation>
        <location evidence="1">Cell envelope</location>
    </subcellularLocation>
</comment>
<evidence type="ECO:0000256" key="4">
    <source>
        <dbReference type="RuleBase" id="RU003744"/>
    </source>
</evidence>
<evidence type="ECO:0000256" key="1">
    <source>
        <dbReference type="ARBA" id="ARBA00004196"/>
    </source>
</evidence>
<accession>A0A9X2S480</accession>
<evidence type="ECO:0000259" key="5">
    <source>
        <dbReference type="SMART" id="SM00062"/>
    </source>
</evidence>
<dbReference type="PANTHER" id="PTHR35936">
    <property type="entry name" value="MEMBRANE-BOUND LYTIC MUREIN TRANSGLYCOSYLASE F"/>
    <property type="match status" value="1"/>
</dbReference>
<evidence type="ECO:0000256" key="3">
    <source>
        <dbReference type="ARBA" id="ARBA00022729"/>
    </source>
</evidence>
<evidence type="ECO:0000313" key="6">
    <source>
        <dbReference type="EMBL" id="MCR2043004.1"/>
    </source>
</evidence>
<dbReference type="GO" id="GO:0030313">
    <property type="term" value="C:cell envelope"/>
    <property type="evidence" value="ECO:0007669"/>
    <property type="project" value="UniProtKB-SubCell"/>
</dbReference>
<keyword evidence="3" id="KW-0732">Signal</keyword>
<comment type="caution">
    <text evidence="6">The sequence shown here is derived from an EMBL/GenBank/DDBJ whole genome shotgun (WGS) entry which is preliminary data.</text>
</comment>
<dbReference type="OrthoDB" id="9774451at2"/>
<dbReference type="InterPro" id="IPR001638">
    <property type="entry name" value="Solute-binding_3/MltF_N"/>
</dbReference>
<dbReference type="CDD" id="cd13620">
    <property type="entry name" value="PBP2_GltS"/>
    <property type="match status" value="1"/>
</dbReference>
<dbReference type="PROSITE" id="PS01039">
    <property type="entry name" value="SBP_BACTERIAL_3"/>
    <property type="match status" value="1"/>
</dbReference>
<dbReference type="Proteomes" id="UP001142078">
    <property type="component" value="Unassembled WGS sequence"/>
</dbReference>
<dbReference type="RefSeq" id="WP_042681279.1">
    <property type="nucleotide sequence ID" value="NZ_CABKTM010000043.1"/>
</dbReference>
<reference evidence="6" key="1">
    <citation type="submission" date="2022-07" db="EMBL/GenBank/DDBJ databases">
        <title>Enhanced cultured diversity of the mouse gut microbiota enables custom-made synthetic communities.</title>
        <authorList>
            <person name="Afrizal A."/>
        </authorList>
    </citation>
    <scope>NUCLEOTIDE SEQUENCE</scope>
    <source>
        <strain evidence="6">DSM 29482</strain>
    </source>
</reference>
<gene>
    <name evidence="6" type="ORF">NSA23_02615</name>
</gene>
<organism evidence="6 7">
    <name type="scientific">Anaerosalibacter massiliensis</name>
    <dbReference type="NCBI Taxonomy" id="1347392"/>
    <lineage>
        <taxon>Bacteria</taxon>
        <taxon>Bacillati</taxon>
        <taxon>Bacillota</taxon>
        <taxon>Tissierellia</taxon>
        <taxon>Tissierellales</taxon>
        <taxon>Sporanaerobacteraceae</taxon>
        <taxon>Anaerosalibacter</taxon>
    </lineage>
</organism>
<dbReference type="SUPFAM" id="SSF53850">
    <property type="entry name" value="Periplasmic binding protein-like II"/>
    <property type="match status" value="1"/>
</dbReference>
<dbReference type="Gene3D" id="3.40.190.10">
    <property type="entry name" value="Periplasmic binding protein-like II"/>
    <property type="match status" value="2"/>
</dbReference>
<dbReference type="Pfam" id="PF00497">
    <property type="entry name" value="SBP_bac_3"/>
    <property type="match status" value="1"/>
</dbReference>
<dbReference type="AlphaFoldDB" id="A0A9X2S480"/>
<proteinExistence type="inferred from homology"/>
<name>A0A9X2S480_9FIRM</name>
<dbReference type="EMBL" id="JANJZL010000001">
    <property type="protein sequence ID" value="MCR2043004.1"/>
    <property type="molecule type" value="Genomic_DNA"/>
</dbReference>
<protein>
    <submittedName>
        <fullName evidence="6">ABC transporter substrate-binding protein</fullName>
    </submittedName>
</protein>
<comment type="similarity">
    <text evidence="2 4">Belongs to the bacterial solute-binding protein 3 family.</text>
</comment>
<dbReference type="PROSITE" id="PS51257">
    <property type="entry name" value="PROKAR_LIPOPROTEIN"/>
    <property type="match status" value="1"/>
</dbReference>
<feature type="domain" description="Solute-binding protein family 3/N-terminal" evidence="5">
    <location>
        <begin position="48"/>
        <end position="270"/>
    </location>
</feature>
<keyword evidence="7" id="KW-1185">Reference proteome</keyword>
<evidence type="ECO:0000256" key="2">
    <source>
        <dbReference type="ARBA" id="ARBA00010333"/>
    </source>
</evidence>
<sequence>MKKISNYIALIMVVLLLSISLVGCSGSKDVSTKNKSKSNLEKIKESGKIVLGTCADYPPYEFHKQIDGKDEIVGFDIEVAKEIAKDLGVELEIKDMDFKGLLSALQTGNVDFIVAGMNPTPERKESVDFSKIYYASEHGLLIRAEDKEKYKSIDDLNGMKVGAQKGTIQEEIVQDKIKNPQAKALGKITDLTLELKNKKIDGVALAIPVAESYAEANSDLIVSPYIDFGKEGDGVAIAVKKGEKELVDAMNKTIDKMTKEKLIEKFLKDATALSEE</sequence>
<evidence type="ECO:0000313" key="7">
    <source>
        <dbReference type="Proteomes" id="UP001142078"/>
    </source>
</evidence>